<protein>
    <submittedName>
        <fullName evidence="1">Uncharacterized protein</fullName>
    </submittedName>
</protein>
<sequence>MLSRSDTVAVPTDSMDTGQTEVDTIQTKCNRISLLKKKLECNEARQTNLKSLNIIEEREKNFSQQPLWTSLDMEWKTLEAERKNIAGELSSLFPCPKQNCTPNISKNINDLR</sequence>
<dbReference type="AlphaFoldDB" id="A0A8X6URQ2"/>
<comment type="caution">
    <text evidence="1">The sequence shown here is derived from an EMBL/GenBank/DDBJ whole genome shotgun (WGS) entry which is preliminary data.</text>
</comment>
<dbReference type="EMBL" id="BMAW01130694">
    <property type="protein sequence ID" value="GFU36168.1"/>
    <property type="molecule type" value="Genomic_DNA"/>
</dbReference>
<keyword evidence="2" id="KW-1185">Reference proteome</keyword>
<evidence type="ECO:0000313" key="1">
    <source>
        <dbReference type="EMBL" id="GFU36168.1"/>
    </source>
</evidence>
<accession>A0A8X6URQ2</accession>
<reference evidence="1" key="1">
    <citation type="submission" date="2020-08" db="EMBL/GenBank/DDBJ databases">
        <title>Multicomponent nature underlies the extraordinary mechanical properties of spider dragline silk.</title>
        <authorList>
            <person name="Kono N."/>
            <person name="Nakamura H."/>
            <person name="Mori M."/>
            <person name="Yoshida Y."/>
            <person name="Ohtoshi R."/>
            <person name="Malay A.D."/>
            <person name="Moran D.A.P."/>
            <person name="Tomita M."/>
            <person name="Numata K."/>
            <person name="Arakawa K."/>
        </authorList>
    </citation>
    <scope>NUCLEOTIDE SEQUENCE</scope>
</reference>
<organism evidence="1 2">
    <name type="scientific">Nephila pilipes</name>
    <name type="common">Giant wood spider</name>
    <name type="synonym">Nephila maculata</name>
    <dbReference type="NCBI Taxonomy" id="299642"/>
    <lineage>
        <taxon>Eukaryota</taxon>
        <taxon>Metazoa</taxon>
        <taxon>Ecdysozoa</taxon>
        <taxon>Arthropoda</taxon>
        <taxon>Chelicerata</taxon>
        <taxon>Arachnida</taxon>
        <taxon>Araneae</taxon>
        <taxon>Araneomorphae</taxon>
        <taxon>Entelegynae</taxon>
        <taxon>Araneoidea</taxon>
        <taxon>Nephilidae</taxon>
        <taxon>Nephila</taxon>
    </lineage>
</organism>
<dbReference type="Proteomes" id="UP000887013">
    <property type="component" value="Unassembled WGS sequence"/>
</dbReference>
<evidence type="ECO:0000313" key="2">
    <source>
        <dbReference type="Proteomes" id="UP000887013"/>
    </source>
</evidence>
<proteinExistence type="predicted"/>
<gene>
    <name evidence="1" type="ORF">NPIL_435071</name>
</gene>
<name>A0A8X6URQ2_NEPPI</name>